<accession>A0A1Z5R9C2</accession>
<dbReference type="AlphaFoldDB" id="A0A1Z5R9C2"/>
<sequence>MATKKRGAGGGRTSGTHGVRNRATPARLFKLYKEMSEAQRKLVSDTGFGGLLEIGSGRLPSALSKWLVKNVDGESEELVIPGRGKIKVNAAAVNRILGLPMGEDEVKYEFNGSAISFINEKCSFDNGRSPTITTITERLCANKEANDDYLRCWLMVAISTFLCGSTALCISPKCYPSLVDLSKVKELNWCKFVVDTLKGSVGKMHKKDSILGYLYFLSILYLDSLEVGNIQVPEKQPRVAAWNMKLINKVIKMDTNTNGTFGKLKLKKLAGSVTETSLFGDFQDIDNFISHRASAPMSSKKKRKLSKVVKKACIGFTEVIGTFISEVSTISDDSEDQEEPRRSTRRRTTKTHQQNVDDEDEEIEEDEEEEDWKEDEDEDEEDEEADKEAELEDKEVDKEVELEDKSVSDEDDATNIVDPPLEVVPSQSKRERLRLPPSASVVEKNEKSGKHTKVDAPAGDSRESEPIPLEVVPSQSRRERLRLPPSASVVEKNEKSGKHTKVDAPAGDSRESEPISLEVVLLNQEGKG</sequence>
<feature type="compositionally biased region" description="Basic and acidic residues" evidence="1">
    <location>
        <begin position="491"/>
        <end position="513"/>
    </location>
</feature>
<evidence type="ECO:0000313" key="2">
    <source>
        <dbReference type="EMBL" id="OQU80041.1"/>
    </source>
</evidence>
<dbReference type="EMBL" id="CM000766">
    <property type="protein sequence ID" value="OQU80041.1"/>
    <property type="molecule type" value="Genomic_DNA"/>
</dbReference>
<proteinExistence type="predicted"/>
<dbReference type="OMA" id="CPHELEV"/>
<evidence type="ECO:0000256" key="1">
    <source>
        <dbReference type="SAM" id="MobiDB-lite"/>
    </source>
</evidence>
<feature type="region of interest" description="Disordered" evidence="1">
    <location>
        <begin position="1"/>
        <end position="20"/>
    </location>
</feature>
<dbReference type="eggNOG" id="ENOG502SVJG">
    <property type="taxonomic scope" value="Eukaryota"/>
</dbReference>
<dbReference type="InParanoid" id="A0A1Z5R9C2"/>
<dbReference type="STRING" id="4558.A0A1Z5R9C2"/>
<protein>
    <recommendedName>
        <fullName evidence="4">Aminotransferase-like plant mobile domain-containing protein</fullName>
    </recommendedName>
</protein>
<dbReference type="PANTHER" id="PTHR34835">
    <property type="entry name" value="OS07G0283600 PROTEIN-RELATED"/>
    <property type="match status" value="1"/>
</dbReference>
<dbReference type="Proteomes" id="UP000000768">
    <property type="component" value="Chromosome 7"/>
</dbReference>
<evidence type="ECO:0000313" key="3">
    <source>
        <dbReference type="Proteomes" id="UP000000768"/>
    </source>
</evidence>
<keyword evidence="3" id="KW-1185">Reference proteome</keyword>
<dbReference type="PANTHER" id="PTHR34835:SF83">
    <property type="entry name" value="OS09G0105200 PROTEIN"/>
    <property type="match status" value="1"/>
</dbReference>
<name>A0A1Z5R9C2_SORBI</name>
<dbReference type="Gramene" id="OQU80041">
    <property type="protein sequence ID" value="OQU80041"/>
    <property type="gene ID" value="SORBI_3007G069800"/>
</dbReference>
<reference evidence="2 3" key="1">
    <citation type="journal article" date="2009" name="Nature">
        <title>The Sorghum bicolor genome and the diversification of grasses.</title>
        <authorList>
            <person name="Paterson A.H."/>
            <person name="Bowers J.E."/>
            <person name="Bruggmann R."/>
            <person name="Dubchak I."/>
            <person name="Grimwood J."/>
            <person name="Gundlach H."/>
            <person name="Haberer G."/>
            <person name="Hellsten U."/>
            <person name="Mitros T."/>
            <person name="Poliakov A."/>
            <person name="Schmutz J."/>
            <person name="Spannagl M."/>
            <person name="Tang H."/>
            <person name="Wang X."/>
            <person name="Wicker T."/>
            <person name="Bharti A.K."/>
            <person name="Chapman J."/>
            <person name="Feltus F.A."/>
            <person name="Gowik U."/>
            <person name="Grigoriev I.V."/>
            <person name="Lyons E."/>
            <person name="Maher C.A."/>
            <person name="Martis M."/>
            <person name="Narechania A."/>
            <person name="Otillar R.P."/>
            <person name="Penning B.W."/>
            <person name="Salamov A.A."/>
            <person name="Wang Y."/>
            <person name="Zhang L."/>
            <person name="Carpita N.C."/>
            <person name="Freeling M."/>
            <person name="Gingle A.R."/>
            <person name="Hash C.T."/>
            <person name="Keller B."/>
            <person name="Klein P."/>
            <person name="Kresovich S."/>
            <person name="McCann M.C."/>
            <person name="Ming R."/>
            <person name="Peterson D.G."/>
            <person name="Mehboob-ur-Rahman"/>
            <person name="Ware D."/>
            <person name="Westhoff P."/>
            <person name="Mayer K.F."/>
            <person name="Messing J."/>
            <person name="Rokhsar D.S."/>
        </authorList>
    </citation>
    <scope>NUCLEOTIDE SEQUENCE [LARGE SCALE GENOMIC DNA]</scope>
    <source>
        <strain evidence="3">cv. BTx623</strain>
    </source>
</reference>
<feature type="compositionally biased region" description="Basic and acidic residues" evidence="1">
    <location>
        <begin position="395"/>
        <end position="408"/>
    </location>
</feature>
<feature type="compositionally biased region" description="Acidic residues" evidence="1">
    <location>
        <begin position="356"/>
        <end position="394"/>
    </location>
</feature>
<reference evidence="3" key="2">
    <citation type="journal article" date="2018" name="Plant J.">
        <title>The Sorghum bicolor reference genome: improved assembly, gene annotations, a transcriptome atlas, and signatures of genome organization.</title>
        <authorList>
            <person name="McCormick R.F."/>
            <person name="Truong S.K."/>
            <person name="Sreedasyam A."/>
            <person name="Jenkins J."/>
            <person name="Shu S."/>
            <person name="Sims D."/>
            <person name="Kennedy M."/>
            <person name="Amirebrahimi M."/>
            <person name="Weers B.D."/>
            <person name="McKinley B."/>
            <person name="Mattison A."/>
            <person name="Morishige D.T."/>
            <person name="Grimwood J."/>
            <person name="Schmutz J."/>
            <person name="Mullet J.E."/>
        </authorList>
    </citation>
    <scope>NUCLEOTIDE SEQUENCE [LARGE SCALE GENOMIC DNA]</scope>
    <source>
        <strain evidence="3">cv. BTx623</strain>
    </source>
</reference>
<gene>
    <name evidence="2" type="ORF">SORBI_3007G069800</name>
</gene>
<organism evidence="2 3">
    <name type="scientific">Sorghum bicolor</name>
    <name type="common">Sorghum</name>
    <name type="synonym">Sorghum vulgare</name>
    <dbReference type="NCBI Taxonomy" id="4558"/>
    <lineage>
        <taxon>Eukaryota</taxon>
        <taxon>Viridiplantae</taxon>
        <taxon>Streptophyta</taxon>
        <taxon>Embryophyta</taxon>
        <taxon>Tracheophyta</taxon>
        <taxon>Spermatophyta</taxon>
        <taxon>Magnoliopsida</taxon>
        <taxon>Liliopsida</taxon>
        <taxon>Poales</taxon>
        <taxon>Poaceae</taxon>
        <taxon>PACMAD clade</taxon>
        <taxon>Panicoideae</taxon>
        <taxon>Andropogonodae</taxon>
        <taxon>Andropogoneae</taxon>
        <taxon>Sorghinae</taxon>
        <taxon>Sorghum</taxon>
    </lineage>
</organism>
<feature type="region of interest" description="Disordered" evidence="1">
    <location>
        <begin position="329"/>
        <end position="517"/>
    </location>
</feature>
<evidence type="ECO:0008006" key="4">
    <source>
        <dbReference type="Google" id="ProtNLM"/>
    </source>
</evidence>
<feature type="compositionally biased region" description="Basic and acidic residues" evidence="1">
    <location>
        <begin position="443"/>
        <end position="465"/>
    </location>
</feature>